<evidence type="ECO:0000256" key="3">
    <source>
        <dbReference type="ARBA" id="ARBA00023163"/>
    </source>
</evidence>
<dbReference type="InterPro" id="IPR001761">
    <property type="entry name" value="Peripla_BP/Lac1_sug-bd_dom"/>
</dbReference>
<dbReference type="PROSITE" id="PS00356">
    <property type="entry name" value="HTH_LACI_1"/>
    <property type="match status" value="1"/>
</dbReference>
<evidence type="ECO:0000259" key="5">
    <source>
        <dbReference type="PROSITE" id="PS50943"/>
    </source>
</evidence>
<evidence type="ECO:0000256" key="2">
    <source>
        <dbReference type="ARBA" id="ARBA00023125"/>
    </source>
</evidence>
<proteinExistence type="predicted"/>
<dbReference type="PANTHER" id="PTHR30146">
    <property type="entry name" value="LACI-RELATED TRANSCRIPTIONAL REPRESSOR"/>
    <property type="match status" value="1"/>
</dbReference>
<dbReference type="PROSITE" id="PS50932">
    <property type="entry name" value="HTH_LACI_2"/>
    <property type="match status" value="1"/>
</dbReference>
<dbReference type="CDD" id="cd01392">
    <property type="entry name" value="HTH_LacI"/>
    <property type="match status" value="1"/>
</dbReference>
<gene>
    <name evidence="6" type="ORF">J2Z65_005431</name>
</gene>
<evidence type="ECO:0000313" key="7">
    <source>
        <dbReference type="Proteomes" id="UP001519344"/>
    </source>
</evidence>
<dbReference type="InterPro" id="IPR010982">
    <property type="entry name" value="Lambda_DNA-bd_dom_sf"/>
</dbReference>
<evidence type="ECO:0000313" key="6">
    <source>
        <dbReference type="EMBL" id="MBP1966172.1"/>
    </source>
</evidence>
<comment type="caution">
    <text evidence="6">The sequence shown here is derived from an EMBL/GenBank/DDBJ whole genome shotgun (WGS) entry which is preliminary data.</text>
</comment>
<dbReference type="CDD" id="cd19977">
    <property type="entry name" value="PBP1_EndR-like"/>
    <property type="match status" value="1"/>
</dbReference>
<feature type="domain" description="HTH lacI-type" evidence="4">
    <location>
        <begin position="3"/>
        <end position="58"/>
    </location>
</feature>
<dbReference type="GO" id="GO:0003677">
    <property type="term" value="F:DNA binding"/>
    <property type="evidence" value="ECO:0007669"/>
    <property type="project" value="UniProtKB-KW"/>
</dbReference>
<dbReference type="InterPro" id="IPR028082">
    <property type="entry name" value="Peripla_BP_I"/>
</dbReference>
<feature type="domain" description="HTH cro/C1-type" evidence="5">
    <location>
        <begin position="2"/>
        <end position="48"/>
    </location>
</feature>
<dbReference type="Pfam" id="PF00356">
    <property type="entry name" value="LacI"/>
    <property type="match status" value="1"/>
</dbReference>
<dbReference type="InterPro" id="IPR000843">
    <property type="entry name" value="HTH_LacI"/>
</dbReference>
<dbReference type="PROSITE" id="PS50943">
    <property type="entry name" value="HTH_CROC1"/>
    <property type="match status" value="1"/>
</dbReference>
<keyword evidence="3" id="KW-0804">Transcription</keyword>
<dbReference type="Gene3D" id="3.40.50.2300">
    <property type="match status" value="2"/>
</dbReference>
<dbReference type="InterPro" id="IPR001387">
    <property type="entry name" value="Cro/C1-type_HTH"/>
</dbReference>
<accession>A0ABS4I5I1</accession>
<sequence length="341" mass="38288">MKVTIDDVAKMAGVSKTTVSRILNGNYSQATEETKEKVLKIIRDMNYRPNPMARGLKQMRTNIIGIVLSNLSNPFWSRVLEGVEDTCRLSGYSLMVCNSNEDSEREAELIDGLQMRQVDGIIVNPTVNNRELFTEIVNKKYPLLVINRRISDLEVDDVVVDNIQGARLAVEHFIQMGRRNPVSFVYQPEGISTWQERIFGFTEAMRENGLEVTDQTVIQVVNASGKVKAAVIDYFKQKPNVDAVFSTNNMMTLEILEGFKELGIQVPGQIALIGYDETVWAKHLNPPLTTIEQPAYEMGRIAAKNLIQRIGSKAVRKPKHVVLKPNLIIRSSSGKASTDHQ</sequence>
<dbReference type="SUPFAM" id="SSF47413">
    <property type="entry name" value="lambda repressor-like DNA-binding domains"/>
    <property type="match status" value="1"/>
</dbReference>
<dbReference type="RefSeq" id="WP_167052219.1">
    <property type="nucleotide sequence ID" value="NZ_JAAOZR010000002.1"/>
</dbReference>
<reference evidence="6 7" key="1">
    <citation type="submission" date="2021-03" db="EMBL/GenBank/DDBJ databases">
        <title>Genomic Encyclopedia of Type Strains, Phase IV (KMG-IV): sequencing the most valuable type-strain genomes for metagenomic binning, comparative biology and taxonomic classification.</title>
        <authorList>
            <person name="Goeker M."/>
        </authorList>
    </citation>
    <scope>NUCLEOTIDE SEQUENCE [LARGE SCALE GENOMIC DNA]</scope>
    <source>
        <strain evidence="6 7">DSM 24950</strain>
    </source>
</reference>
<keyword evidence="7" id="KW-1185">Reference proteome</keyword>
<keyword evidence="1" id="KW-0805">Transcription regulation</keyword>
<protein>
    <submittedName>
        <fullName evidence="6">DNA-binding LacI/PurR family transcriptional regulator</fullName>
    </submittedName>
</protein>
<dbReference type="Proteomes" id="UP001519344">
    <property type="component" value="Unassembled WGS sequence"/>
</dbReference>
<dbReference type="PRINTS" id="PR00036">
    <property type="entry name" value="HTHLACI"/>
</dbReference>
<organism evidence="6 7">
    <name type="scientific">Paenibacillus aceris</name>
    <dbReference type="NCBI Taxonomy" id="869555"/>
    <lineage>
        <taxon>Bacteria</taxon>
        <taxon>Bacillati</taxon>
        <taxon>Bacillota</taxon>
        <taxon>Bacilli</taxon>
        <taxon>Bacillales</taxon>
        <taxon>Paenibacillaceae</taxon>
        <taxon>Paenibacillus</taxon>
    </lineage>
</organism>
<evidence type="ECO:0000256" key="1">
    <source>
        <dbReference type="ARBA" id="ARBA00023015"/>
    </source>
</evidence>
<keyword evidence="2 6" id="KW-0238">DNA-binding</keyword>
<dbReference type="SMART" id="SM00354">
    <property type="entry name" value="HTH_LACI"/>
    <property type="match status" value="1"/>
</dbReference>
<dbReference type="SUPFAM" id="SSF53822">
    <property type="entry name" value="Periplasmic binding protein-like I"/>
    <property type="match status" value="1"/>
</dbReference>
<dbReference type="Gene3D" id="1.10.260.40">
    <property type="entry name" value="lambda repressor-like DNA-binding domains"/>
    <property type="match status" value="1"/>
</dbReference>
<name>A0ABS4I5I1_9BACL</name>
<dbReference type="Pfam" id="PF00532">
    <property type="entry name" value="Peripla_BP_1"/>
    <property type="match status" value="1"/>
</dbReference>
<dbReference type="PANTHER" id="PTHR30146:SF109">
    <property type="entry name" value="HTH-TYPE TRANSCRIPTIONAL REGULATOR GALS"/>
    <property type="match status" value="1"/>
</dbReference>
<evidence type="ECO:0000259" key="4">
    <source>
        <dbReference type="PROSITE" id="PS50932"/>
    </source>
</evidence>
<dbReference type="EMBL" id="JAGGKV010000019">
    <property type="protein sequence ID" value="MBP1966172.1"/>
    <property type="molecule type" value="Genomic_DNA"/>
</dbReference>